<dbReference type="Proteomes" id="UP000324585">
    <property type="component" value="Unassembled WGS sequence"/>
</dbReference>
<feature type="compositionally biased region" description="Basic and acidic residues" evidence="1">
    <location>
        <begin position="136"/>
        <end position="147"/>
    </location>
</feature>
<keyword evidence="4" id="KW-1185">Reference proteome</keyword>
<sequence>MDKARRQRRPWALFAGMATVGVIVSHFIAEYRMPRAPPPALPVQQQQERRPRQLETRASLEQADKAAAVAADAGADSAALTDTAQQQQRADNMMQMILETRAEVALAEARRRLAEAEQAGVEEAHGTMELAAPSNRARDMLFESDGKVKRRFHS</sequence>
<dbReference type="EMBL" id="VRMN01000005">
    <property type="protein sequence ID" value="KAA8493976.1"/>
    <property type="molecule type" value="Genomic_DNA"/>
</dbReference>
<proteinExistence type="predicted"/>
<organism evidence="3 4">
    <name type="scientific">Porphyridium purpureum</name>
    <name type="common">Red alga</name>
    <name type="synonym">Porphyridium cruentum</name>
    <dbReference type="NCBI Taxonomy" id="35688"/>
    <lineage>
        <taxon>Eukaryota</taxon>
        <taxon>Rhodophyta</taxon>
        <taxon>Bangiophyceae</taxon>
        <taxon>Porphyridiales</taxon>
        <taxon>Porphyridiaceae</taxon>
        <taxon>Porphyridium</taxon>
    </lineage>
</organism>
<gene>
    <name evidence="3" type="ORF">FVE85_3951</name>
</gene>
<feature type="region of interest" description="Disordered" evidence="1">
    <location>
        <begin position="117"/>
        <end position="154"/>
    </location>
</feature>
<keyword evidence="2" id="KW-1133">Transmembrane helix</keyword>
<feature type="region of interest" description="Disordered" evidence="1">
    <location>
        <begin position="36"/>
        <end position="57"/>
    </location>
</feature>
<protein>
    <submittedName>
        <fullName evidence="3">Uncharacterized protein</fullName>
    </submittedName>
</protein>
<keyword evidence="2" id="KW-0472">Membrane</keyword>
<evidence type="ECO:0000313" key="3">
    <source>
        <dbReference type="EMBL" id="KAA8493976.1"/>
    </source>
</evidence>
<feature type="transmembrane region" description="Helical" evidence="2">
    <location>
        <begin position="12"/>
        <end position="29"/>
    </location>
</feature>
<evidence type="ECO:0000256" key="1">
    <source>
        <dbReference type="SAM" id="MobiDB-lite"/>
    </source>
</evidence>
<keyword evidence="2" id="KW-0812">Transmembrane</keyword>
<reference evidence="4" key="1">
    <citation type="journal article" date="2019" name="Nat. Commun.">
        <title>Expansion of phycobilisome linker gene families in mesophilic red algae.</title>
        <authorList>
            <person name="Lee J."/>
            <person name="Kim D."/>
            <person name="Bhattacharya D."/>
            <person name="Yoon H.S."/>
        </authorList>
    </citation>
    <scope>NUCLEOTIDE SEQUENCE [LARGE SCALE GENOMIC DNA]</scope>
    <source>
        <strain evidence="4">CCMP 1328</strain>
    </source>
</reference>
<name>A0A5J4YRP6_PORPP</name>
<evidence type="ECO:0000313" key="4">
    <source>
        <dbReference type="Proteomes" id="UP000324585"/>
    </source>
</evidence>
<dbReference type="AlphaFoldDB" id="A0A5J4YRP6"/>
<comment type="caution">
    <text evidence="3">The sequence shown here is derived from an EMBL/GenBank/DDBJ whole genome shotgun (WGS) entry which is preliminary data.</text>
</comment>
<accession>A0A5J4YRP6</accession>
<evidence type="ECO:0000256" key="2">
    <source>
        <dbReference type="SAM" id="Phobius"/>
    </source>
</evidence>